<organism evidence="3 4">
    <name type="scientific">Nocardioides koreensis</name>
    <dbReference type="NCBI Taxonomy" id="433651"/>
    <lineage>
        <taxon>Bacteria</taxon>
        <taxon>Bacillati</taxon>
        <taxon>Actinomycetota</taxon>
        <taxon>Actinomycetes</taxon>
        <taxon>Propionibacteriales</taxon>
        <taxon>Nocardioidaceae</taxon>
        <taxon>Nocardioides</taxon>
    </lineage>
</organism>
<feature type="transmembrane region" description="Helical" evidence="2">
    <location>
        <begin position="54"/>
        <end position="75"/>
    </location>
</feature>
<proteinExistence type="predicted"/>
<keyword evidence="2" id="KW-1133">Transmembrane helix</keyword>
<sequence>MTDQQQPHSGSRWEPAPSDASTPPPPVHPPVNPVPYAATSPRARTRRARGRRTLAGATIGLVAAGSLGGFALGQLNAPVSEVGRTGQVGTGFTPDRQAPPAPPAGDDDGGVPPGGTDHGSVEGTDTAYHS</sequence>
<evidence type="ECO:0000256" key="2">
    <source>
        <dbReference type="SAM" id="Phobius"/>
    </source>
</evidence>
<feature type="region of interest" description="Disordered" evidence="1">
    <location>
        <begin position="82"/>
        <end position="130"/>
    </location>
</feature>
<dbReference type="RefSeq" id="WP_344157708.1">
    <property type="nucleotide sequence ID" value="NZ_BAAAQR010000018.1"/>
</dbReference>
<evidence type="ECO:0000313" key="4">
    <source>
        <dbReference type="Proteomes" id="UP001501771"/>
    </source>
</evidence>
<keyword evidence="2" id="KW-0472">Membrane</keyword>
<keyword evidence="2" id="KW-0812">Transmembrane</keyword>
<gene>
    <name evidence="3" type="ORF">GCM10009844_43380</name>
</gene>
<dbReference type="Proteomes" id="UP001501771">
    <property type="component" value="Unassembled WGS sequence"/>
</dbReference>
<keyword evidence="4" id="KW-1185">Reference proteome</keyword>
<comment type="caution">
    <text evidence="3">The sequence shown here is derived from an EMBL/GenBank/DDBJ whole genome shotgun (WGS) entry which is preliminary data.</text>
</comment>
<evidence type="ECO:0000313" key="3">
    <source>
        <dbReference type="EMBL" id="GAA2155792.1"/>
    </source>
</evidence>
<feature type="region of interest" description="Disordered" evidence="1">
    <location>
        <begin position="1"/>
        <end position="51"/>
    </location>
</feature>
<feature type="compositionally biased region" description="Pro residues" evidence="1">
    <location>
        <begin position="22"/>
        <end position="33"/>
    </location>
</feature>
<reference evidence="3 4" key="1">
    <citation type="journal article" date="2019" name="Int. J. Syst. Evol. Microbiol.">
        <title>The Global Catalogue of Microorganisms (GCM) 10K type strain sequencing project: providing services to taxonomists for standard genome sequencing and annotation.</title>
        <authorList>
            <consortium name="The Broad Institute Genomics Platform"/>
            <consortium name="The Broad Institute Genome Sequencing Center for Infectious Disease"/>
            <person name="Wu L."/>
            <person name="Ma J."/>
        </authorList>
    </citation>
    <scope>NUCLEOTIDE SEQUENCE [LARGE SCALE GENOMIC DNA]</scope>
    <source>
        <strain evidence="3 4">JCM 16022</strain>
    </source>
</reference>
<accession>A0ABN3A8C5</accession>
<evidence type="ECO:0008006" key="5">
    <source>
        <dbReference type="Google" id="ProtNLM"/>
    </source>
</evidence>
<protein>
    <recommendedName>
        <fullName evidence="5">Serine protease</fullName>
    </recommendedName>
</protein>
<name>A0ABN3A8C5_9ACTN</name>
<evidence type="ECO:0000256" key="1">
    <source>
        <dbReference type="SAM" id="MobiDB-lite"/>
    </source>
</evidence>
<dbReference type="EMBL" id="BAAAQR010000018">
    <property type="protein sequence ID" value="GAA2155792.1"/>
    <property type="molecule type" value="Genomic_DNA"/>
</dbReference>